<dbReference type="AlphaFoldDB" id="A0A8J7NQE2"/>
<evidence type="ECO:0000259" key="6">
    <source>
        <dbReference type="PROSITE" id="PS50178"/>
    </source>
</evidence>
<dbReference type="EMBL" id="JAAWVO010037002">
    <property type="protein sequence ID" value="MBN3317864.1"/>
    <property type="molecule type" value="Genomic_DNA"/>
</dbReference>
<gene>
    <name evidence="7" type="primary">Plekhf1</name>
    <name evidence="7" type="ORF">GTO95_0011274</name>
</gene>
<dbReference type="InterPro" id="IPR011993">
    <property type="entry name" value="PH-like_dom_sf"/>
</dbReference>
<dbReference type="PROSITE" id="PS50178">
    <property type="entry name" value="ZF_FYVE"/>
    <property type="match status" value="1"/>
</dbReference>
<comment type="caution">
    <text evidence="7">The sequence shown here is derived from an EMBL/GenBank/DDBJ whole genome shotgun (WGS) entry which is preliminary data.</text>
</comment>
<dbReference type="GO" id="GO:0007032">
    <property type="term" value="P:endosome organization"/>
    <property type="evidence" value="ECO:0007669"/>
    <property type="project" value="TreeGrafter"/>
</dbReference>
<dbReference type="GO" id="GO:0008333">
    <property type="term" value="P:endosome to lysosome transport"/>
    <property type="evidence" value="ECO:0007669"/>
    <property type="project" value="TreeGrafter"/>
</dbReference>
<keyword evidence="8" id="KW-1185">Reference proteome</keyword>
<accession>A0A8J7NQE2</accession>
<keyword evidence="3" id="KW-0862">Zinc</keyword>
<dbReference type="InterPro" id="IPR051765">
    <property type="entry name" value="PH_domain-containing_F"/>
</dbReference>
<dbReference type="PANTHER" id="PTHR46280">
    <property type="entry name" value="PLECKSTRIN HOMOLOGY DOMAIN-CONTAINING FAMILY F MEMBER 2-RELATED"/>
    <property type="match status" value="1"/>
</dbReference>
<dbReference type="GO" id="GO:0005769">
    <property type="term" value="C:early endosome"/>
    <property type="evidence" value="ECO:0007669"/>
    <property type="project" value="TreeGrafter"/>
</dbReference>
<evidence type="ECO:0000256" key="4">
    <source>
        <dbReference type="PROSITE-ProRule" id="PRU00091"/>
    </source>
</evidence>
<reference evidence="7" key="1">
    <citation type="journal article" date="2021" name="Cell">
        <title>Tracing the genetic footprints of vertebrate landing in non-teleost ray-finned fishes.</title>
        <authorList>
            <person name="Bi X."/>
            <person name="Wang K."/>
            <person name="Yang L."/>
            <person name="Pan H."/>
            <person name="Jiang H."/>
            <person name="Wei Q."/>
            <person name="Fang M."/>
            <person name="Yu H."/>
            <person name="Zhu C."/>
            <person name="Cai Y."/>
            <person name="He Y."/>
            <person name="Gan X."/>
            <person name="Zeng H."/>
            <person name="Yu D."/>
            <person name="Zhu Y."/>
            <person name="Jiang H."/>
            <person name="Qiu Q."/>
            <person name="Yang H."/>
            <person name="Zhang Y.E."/>
            <person name="Wang W."/>
            <person name="Zhu M."/>
            <person name="He S."/>
            <person name="Zhang G."/>
        </authorList>
    </citation>
    <scope>NUCLEOTIDE SEQUENCE</scope>
    <source>
        <strain evidence="7">Allg_001</strain>
    </source>
</reference>
<dbReference type="Proteomes" id="UP000736164">
    <property type="component" value="Unassembled WGS sequence"/>
</dbReference>
<dbReference type="GO" id="GO:0035091">
    <property type="term" value="F:phosphatidylinositol binding"/>
    <property type="evidence" value="ECO:0007669"/>
    <property type="project" value="TreeGrafter"/>
</dbReference>
<keyword evidence="1" id="KW-0479">Metal-binding</keyword>
<dbReference type="InterPro" id="IPR011011">
    <property type="entry name" value="Znf_FYVE_PHD"/>
</dbReference>
<feature type="non-terminal residue" evidence="7">
    <location>
        <position position="1"/>
    </location>
</feature>
<dbReference type="SUPFAM" id="SSF57903">
    <property type="entry name" value="FYVE/PHD zinc finger"/>
    <property type="match status" value="1"/>
</dbReference>
<organism evidence="7 8">
    <name type="scientific">Atractosteus spatula</name>
    <name type="common">Alligator gar</name>
    <name type="synonym">Lepisosteus spatula</name>
    <dbReference type="NCBI Taxonomy" id="7917"/>
    <lineage>
        <taxon>Eukaryota</taxon>
        <taxon>Metazoa</taxon>
        <taxon>Chordata</taxon>
        <taxon>Craniata</taxon>
        <taxon>Vertebrata</taxon>
        <taxon>Euteleostomi</taxon>
        <taxon>Actinopterygii</taxon>
        <taxon>Neopterygii</taxon>
        <taxon>Holostei</taxon>
        <taxon>Semionotiformes</taxon>
        <taxon>Lepisosteidae</taxon>
        <taxon>Atractosteus</taxon>
    </lineage>
</organism>
<evidence type="ECO:0000313" key="8">
    <source>
        <dbReference type="Proteomes" id="UP000736164"/>
    </source>
</evidence>
<dbReference type="Gene3D" id="3.30.40.10">
    <property type="entry name" value="Zinc/RING finger domain, C3HC4 (zinc finger)"/>
    <property type="match status" value="1"/>
</dbReference>
<name>A0A8J7NQE2_ATRSP</name>
<dbReference type="Pfam" id="PF01363">
    <property type="entry name" value="FYVE"/>
    <property type="match status" value="1"/>
</dbReference>
<dbReference type="InterPro" id="IPR000306">
    <property type="entry name" value="Znf_FYVE"/>
</dbReference>
<feature type="region of interest" description="Disordered" evidence="5">
    <location>
        <begin position="160"/>
        <end position="197"/>
    </location>
</feature>
<evidence type="ECO:0000256" key="5">
    <source>
        <dbReference type="SAM" id="MobiDB-lite"/>
    </source>
</evidence>
<dbReference type="SMART" id="SM00064">
    <property type="entry name" value="FYVE"/>
    <property type="match status" value="1"/>
</dbReference>
<feature type="compositionally biased region" description="Polar residues" evidence="5">
    <location>
        <begin position="179"/>
        <end position="197"/>
    </location>
</feature>
<feature type="non-terminal residue" evidence="7">
    <location>
        <position position="197"/>
    </location>
</feature>
<dbReference type="Gene3D" id="2.30.29.30">
    <property type="entry name" value="Pleckstrin-homology domain (PH domain)/Phosphotyrosine-binding domain (PTB)"/>
    <property type="match status" value="1"/>
</dbReference>
<dbReference type="PANTHER" id="PTHR46280:SF2">
    <property type="entry name" value="PLECKSTRIN HOMOLOGY DOMAIN-CONTAINING FAMILY F MEMBER 1"/>
    <property type="match status" value="1"/>
</dbReference>
<dbReference type="InterPro" id="IPR013083">
    <property type="entry name" value="Znf_RING/FYVE/PHD"/>
</dbReference>
<dbReference type="GO" id="GO:0008270">
    <property type="term" value="F:zinc ion binding"/>
    <property type="evidence" value="ECO:0007669"/>
    <property type="project" value="UniProtKB-KW"/>
</dbReference>
<evidence type="ECO:0000256" key="2">
    <source>
        <dbReference type="ARBA" id="ARBA00022771"/>
    </source>
</evidence>
<protein>
    <submittedName>
        <fullName evidence="7">PKHF1 protein</fullName>
    </submittedName>
</protein>
<sequence>MFFLFNDILVYGSIIFHGRWYKNQHIIPLEDIVVEDLEDSLDMKNQWLIRTPECRTKHLVKSGRAPNNNFAATWIPDRASAICMRCSDKFSVTHRRHHCRQCGFVVCSSCSKSRFVIRDISPKPVRVCVLCFQALQAKHKWTHPVDKNWSDEDELSIPMYESSSEEDSDERYEDHRPTQWMQSQNHIENSSWSSYIR</sequence>
<proteinExistence type="predicted"/>
<evidence type="ECO:0000256" key="3">
    <source>
        <dbReference type="ARBA" id="ARBA00022833"/>
    </source>
</evidence>
<dbReference type="InterPro" id="IPR017455">
    <property type="entry name" value="Znf_FYVE-rel"/>
</dbReference>
<evidence type="ECO:0000256" key="1">
    <source>
        <dbReference type="ARBA" id="ARBA00022723"/>
    </source>
</evidence>
<keyword evidence="2 4" id="KW-0863">Zinc-finger</keyword>
<feature type="domain" description="FYVE-type" evidence="6">
    <location>
        <begin position="77"/>
        <end position="136"/>
    </location>
</feature>
<dbReference type="SUPFAM" id="SSF50729">
    <property type="entry name" value="PH domain-like"/>
    <property type="match status" value="1"/>
</dbReference>
<evidence type="ECO:0000313" key="7">
    <source>
        <dbReference type="EMBL" id="MBN3317864.1"/>
    </source>
</evidence>